<dbReference type="InterPro" id="IPR008758">
    <property type="entry name" value="Peptidase_S28"/>
</dbReference>
<dbReference type="Gene3D" id="3.40.50.1820">
    <property type="entry name" value="alpha/beta hydrolase"/>
    <property type="match status" value="1"/>
</dbReference>
<evidence type="ECO:0000256" key="2">
    <source>
        <dbReference type="ARBA" id="ARBA00022670"/>
    </source>
</evidence>
<dbReference type="OrthoDB" id="3589857at2759"/>
<dbReference type="PANTHER" id="PTHR11010:SF38">
    <property type="entry name" value="LYSOSOMAL PRO-X CARBOXYPEPTIDASE"/>
    <property type="match status" value="1"/>
</dbReference>
<evidence type="ECO:0000256" key="5">
    <source>
        <dbReference type="ARBA" id="ARBA00023180"/>
    </source>
</evidence>
<evidence type="ECO:0000256" key="1">
    <source>
        <dbReference type="ARBA" id="ARBA00011079"/>
    </source>
</evidence>
<organism evidence="6 7">
    <name type="scientific">Mollisia scopiformis</name>
    <name type="common">Conifer needle endophyte fungus</name>
    <name type="synonym">Phialocephala scopiformis</name>
    <dbReference type="NCBI Taxonomy" id="149040"/>
    <lineage>
        <taxon>Eukaryota</taxon>
        <taxon>Fungi</taxon>
        <taxon>Dikarya</taxon>
        <taxon>Ascomycota</taxon>
        <taxon>Pezizomycotina</taxon>
        <taxon>Leotiomycetes</taxon>
        <taxon>Helotiales</taxon>
        <taxon>Mollisiaceae</taxon>
        <taxon>Mollisia</taxon>
    </lineage>
</organism>
<dbReference type="GO" id="GO:0070008">
    <property type="term" value="F:serine-type exopeptidase activity"/>
    <property type="evidence" value="ECO:0007669"/>
    <property type="project" value="InterPro"/>
</dbReference>
<reference evidence="6 7" key="1">
    <citation type="submission" date="2015-10" db="EMBL/GenBank/DDBJ databases">
        <title>Full genome of DAOMC 229536 Phialocephala scopiformis, a fungal endophyte of spruce producing the potent anti-insectan compound rugulosin.</title>
        <authorList>
            <consortium name="DOE Joint Genome Institute"/>
            <person name="Walker A.K."/>
            <person name="Frasz S.L."/>
            <person name="Seifert K.A."/>
            <person name="Miller J.D."/>
            <person name="Mondo S.J."/>
            <person name="Labutti K."/>
            <person name="Lipzen A."/>
            <person name="Dockter R."/>
            <person name="Kennedy M."/>
            <person name="Grigoriev I.V."/>
            <person name="Spatafora J.W."/>
        </authorList>
    </citation>
    <scope>NUCLEOTIDE SEQUENCE [LARGE SCALE GENOMIC DNA]</scope>
    <source>
        <strain evidence="6 7">CBS 120377</strain>
    </source>
</reference>
<dbReference type="InterPro" id="IPR042269">
    <property type="entry name" value="Ser_carbopepase_S28_SKS"/>
</dbReference>
<sequence length="588" mass="65082">MRAYLHGSSRESASLGLNPKEGVYNTGTVYLGNKERHGDGPVYPMLEQEYISVAKAAFCVCINLVHCPSSLSHIFITQTFFIMHNILSLTVLSIFLKVGACYTLPDTLLGDHASHPRSIISTRSSSNSSDCTFDFFDQQIDHFGQYNGTFKQRYNIITEFFKPGGPIFFFQGEESTELDCVNSTVYSSWVKELNGIAVILEHRYFGESAPFGVTDPTDPAQLPKFDYLTLDNVMADGAYFVEYLKKNISGAEDSKAIVASGSYGGFLATVFRQNHPEAFYGAIASAPPIEALSNKTTDTDRFNWGIWLNNVYQDKSYKASQNIKNAFAALADRFATNNTDGLREELSLCTQPTSLYDLSLINAIISNIYSDSAEFNYPISRPGRSSIAAPLEKVIDFALTQNDPIQILNETLSMWYGPPPGLDLPCIDWANPSFALAAVPLIQSPIFTYLTCKYFPLFGAGDMPNGTIFPATDSGQFGIEACDTVYNLSTPLAEELRTKYRYTPADLRNSTRIIWSLGQYDPTSGFSPTQPGINAPVLTADRNVSRILYTTGMAHREDLFAPDPSDKETVVEARNIELESIKGWLGFD</sequence>
<dbReference type="PANTHER" id="PTHR11010">
    <property type="entry name" value="PROTEASE S28 PRO-X CARBOXYPEPTIDASE-RELATED"/>
    <property type="match status" value="1"/>
</dbReference>
<dbReference type="RefSeq" id="XP_018062554.1">
    <property type="nucleotide sequence ID" value="XM_018206836.1"/>
</dbReference>
<keyword evidence="4" id="KW-0378">Hydrolase</keyword>
<dbReference type="InParanoid" id="A0A132B882"/>
<comment type="similarity">
    <text evidence="1">Belongs to the peptidase S28 family.</text>
</comment>
<dbReference type="InterPro" id="IPR029058">
    <property type="entry name" value="AB_hydrolase_fold"/>
</dbReference>
<evidence type="ECO:0000313" key="7">
    <source>
        <dbReference type="Proteomes" id="UP000070700"/>
    </source>
</evidence>
<keyword evidence="7" id="KW-1185">Reference proteome</keyword>
<evidence type="ECO:0000256" key="3">
    <source>
        <dbReference type="ARBA" id="ARBA00022729"/>
    </source>
</evidence>
<protein>
    <submittedName>
        <fullName evidence="6">Uncharacterized protein</fullName>
    </submittedName>
</protein>
<gene>
    <name evidence="6" type="ORF">LY89DRAFT_337845</name>
</gene>
<keyword evidence="2" id="KW-0645">Protease</keyword>
<dbReference type="KEGG" id="psco:LY89DRAFT_337845"/>
<dbReference type="SUPFAM" id="SSF53474">
    <property type="entry name" value="alpha/beta-Hydrolases"/>
    <property type="match status" value="1"/>
</dbReference>
<evidence type="ECO:0000313" key="6">
    <source>
        <dbReference type="EMBL" id="KUJ08199.1"/>
    </source>
</evidence>
<dbReference type="Pfam" id="PF05577">
    <property type="entry name" value="Peptidase_S28"/>
    <property type="match status" value="1"/>
</dbReference>
<keyword evidence="3" id="KW-0732">Signal</keyword>
<dbReference type="Proteomes" id="UP000070700">
    <property type="component" value="Unassembled WGS sequence"/>
</dbReference>
<dbReference type="GO" id="GO:0006508">
    <property type="term" value="P:proteolysis"/>
    <property type="evidence" value="ECO:0007669"/>
    <property type="project" value="UniProtKB-KW"/>
</dbReference>
<name>A0A132B882_MOLSC</name>
<dbReference type="EMBL" id="KQ947436">
    <property type="protein sequence ID" value="KUJ08199.1"/>
    <property type="molecule type" value="Genomic_DNA"/>
</dbReference>
<dbReference type="GO" id="GO:0008239">
    <property type="term" value="F:dipeptidyl-peptidase activity"/>
    <property type="evidence" value="ECO:0007669"/>
    <property type="project" value="TreeGrafter"/>
</dbReference>
<evidence type="ECO:0000256" key="4">
    <source>
        <dbReference type="ARBA" id="ARBA00022801"/>
    </source>
</evidence>
<accession>A0A132B882</accession>
<dbReference type="Gene3D" id="1.20.120.980">
    <property type="entry name" value="Serine carboxypeptidase S28, SKS domain"/>
    <property type="match status" value="1"/>
</dbReference>
<dbReference type="GeneID" id="28816562"/>
<keyword evidence="5" id="KW-0325">Glycoprotein</keyword>
<proteinExistence type="inferred from homology"/>
<dbReference type="AlphaFoldDB" id="A0A132B882"/>